<dbReference type="Proteomes" id="UP000053268">
    <property type="component" value="Unassembled WGS sequence"/>
</dbReference>
<organism evidence="2 3">
    <name type="scientific">Papilio xuthus</name>
    <name type="common">Asian swallowtail butterfly</name>
    <dbReference type="NCBI Taxonomy" id="66420"/>
    <lineage>
        <taxon>Eukaryota</taxon>
        <taxon>Metazoa</taxon>
        <taxon>Ecdysozoa</taxon>
        <taxon>Arthropoda</taxon>
        <taxon>Hexapoda</taxon>
        <taxon>Insecta</taxon>
        <taxon>Pterygota</taxon>
        <taxon>Neoptera</taxon>
        <taxon>Endopterygota</taxon>
        <taxon>Lepidoptera</taxon>
        <taxon>Glossata</taxon>
        <taxon>Ditrysia</taxon>
        <taxon>Papilionoidea</taxon>
        <taxon>Papilionidae</taxon>
        <taxon>Papilioninae</taxon>
        <taxon>Papilio</taxon>
    </lineage>
</organism>
<name>A0A194PZ70_PAPXU</name>
<dbReference type="EMBL" id="KQ459585">
    <property type="protein sequence ID" value="KPI98338.1"/>
    <property type="molecule type" value="Genomic_DNA"/>
</dbReference>
<feature type="chain" id="PRO_5008263850" evidence="1">
    <location>
        <begin position="20"/>
        <end position="407"/>
    </location>
</feature>
<protein>
    <submittedName>
        <fullName evidence="2">Uncharacterized protein</fullName>
    </submittedName>
</protein>
<feature type="signal peptide" evidence="1">
    <location>
        <begin position="1"/>
        <end position="19"/>
    </location>
</feature>
<sequence>MISLKCVVLILVYSSVVFCDECVSYNFEEDFEDLFTSNEGVCTDMRTWNIGDYRSLAIDSPHPSSSQCILPSDQLSCVSSFRFTMTSGGRVEANVYMVSFSPVDQVSFVVNEIVPGGNDAAVGTIVLSSMDPNFVNGWHVLRVTLTGRGTYNAFITFLGLSGPFSTVLIDSFRYIPPLVDPEECTIYENVTTTTQGTETTITLENTESTTEEITSTTLTEVTNTDQSTTSVLDTESTMETNFDMTSSTPIVETDGTTTFITEESTEESTFDPTDITVSQSIFDTESTTLTWTFPDSTTTEIVTDVESTTTDLSTTESTIPTELTTSQSVLDTDSTTETSIFSDSTSDMFTDVESTTPDVLTTESTIQSELTTSQSVLDTDSTTATSIFSDSTTSYTVTDVESTTPEL</sequence>
<gene>
    <name evidence="2" type="ORF">RR46_09554</name>
</gene>
<keyword evidence="3" id="KW-1185">Reference proteome</keyword>
<keyword evidence="1" id="KW-0732">Signal</keyword>
<dbReference type="AlphaFoldDB" id="A0A194PZ70"/>
<evidence type="ECO:0000313" key="3">
    <source>
        <dbReference type="Proteomes" id="UP000053268"/>
    </source>
</evidence>
<evidence type="ECO:0000256" key="1">
    <source>
        <dbReference type="SAM" id="SignalP"/>
    </source>
</evidence>
<proteinExistence type="predicted"/>
<accession>A0A194PZ70</accession>
<dbReference type="STRING" id="66420.A0A194PZ70"/>
<evidence type="ECO:0000313" key="2">
    <source>
        <dbReference type="EMBL" id="KPI98338.1"/>
    </source>
</evidence>
<reference evidence="2 3" key="1">
    <citation type="journal article" date="2015" name="Nat. Commun.">
        <title>Outbred genome sequencing and CRISPR/Cas9 gene editing in butterflies.</title>
        <authorList>
            <person name="Li X."/>
            <person name="Fan D."/>
            <person name="Zhang W."/>
            <person name="Liu G."/>
            <person name="Zhang L."/>
            <person name="Zhao L."/>
            <person name="Fang X."/>
            <person name="Chen L."/>
            <person name="Dong Y."/>
            <person name="Chen Y."/>
            <person name="Ding Y."/>
            <person name="Zhao R."/>
            <person name="Feng M."/>
            <person name="Zhu Y."/>
            <person name="Feng Y."/>
            <person name="Jiang X."/>
            <person name="Zhu D."/>
            <person name="Xiang H."/>
            <person name="Feng X."/>
            <person name="Li S."/>
            <person name="Wang J."/>
            <person name="Zhang G."/>
            <person name="Kronforst M.R."/>
            <person name="Wang W."/>
        </authorList>
    </citation>
    <scope>NUCLEOTIDE SEQUENCE [LARGE SCALE GENOMIC DNA]</scope>
    <source>
        <strain evidence="2">Ya'a_city_454_Px</strain>
        <tissue evidence="2">Whole body</tissue>
    </source>
</reference>